<feature type="transmembrane region" description="Helical" evidence="5">
    <location>
        <begin position="249"/>
        <end position="268"/>
    </location>
</feature>
<feature type="transmembrane region" description="Helical" evidence="5">
    <location>
        <begin position="222"/>
        <end position="243"/>
    </location>
</feature>
<evidence type="ECO:0000259" key="6">
    <source>
        <dbReference type="PROSITE" id="PS50850"/>
    </source>
</evidence>
<feature type="transmembrane region" description="Helical" evidence="5">
    <location>
        <begin position="189"/>
        <end position="210"/>
    </location>
</feature>
<dbReference type="EMBL" id="JAHXZJ010001119">
    <property type="protein sequence ID" value="KAH0553961.1"/>
    <property type="molecule type" value="Genomic_DNA"/>
</dbReference>
<comment type="caution">
    <text evidence="7">The sequence shown here is derived from an EMBL/GenBank/DDBJ whole genome shotgun (WGS) entry which is preliminary data.</text>
</comment>
<dbReference type="InterPro" id="IPR005828">
    <property type="entry name" value="MFS_sugar_transport-like"/>
</dbReference>
<dbReference type="SUPFAM" id="SSF103473">
    <property type="entry name" value="MFS general substrate transporter"/>
    <property type="match status" value="1"/>
</dbReference>
<dbReference type="InterPro" id="IPR020846">
    <property type="entry name" value="MFS_dom"/>
</dbReference>
<feature type="transmembrane region" description="Helical" evidence="5">
    <location>
        <begin position="499"/>
        <end position="519"/>
    </location>
</feature>
<dbReference type="Pfam" id="PF00083">
    <property type="entry name" value="Sugar_tr"/>
    <property type="match status" value="1"/>
</dbReference>
<feature type="transmembrane region" description="Helical" evidence="5">
    <location>
        <begin position="351"/>
        <end position="368"/>
    </location>
</feature>
<feature type="transmembrane region" description="Helical" evidence="5">
    <location>
        <begin position="20"/>
        <end position="45"/>
    </location>
</feature>
<accession>A0AAV7ILX7</accession>
<dbReference type="PROSITE" id="PS50850">
    <property type="entry name" value="MFS"/>
    <property type="match status" value="1"/>
</dbReference>
<evidence type="ECO:0000256" key="2">
    <source>
        <dbReference type="ARBA" id="ARBA00022692"/>
    </source>
</evidence>
<gene>
    <name evidence="7" type="ORF">KQX54_006479</name>
</gene>
<feature type="transmembrane region" description="Helical" evidence="5">
    <location>
        <begin position="163"/>
        <end position="183"/>
    </location>
</feature>
<evidence type="ECO:0000256" key="4">
    <source>
        <dbReference type="ARBA" id="ARBA00023136"/>
    </source>
</evidence>
<organism evidence="7 8">
    <name type="scientific">Cotesia glomerata</name>
    <name type="common">Lepidopteran parasitic wasp</name>
    <name type="synonym">Apanteles glomeratus</name>
    <dbReference type="NCBI Taxonomy" id="32391"/>
    <lineage>
        <taxon>Eukaryota</taxon>
        <taxon>Metazoa</taxon>
        <taxon>Ecdysozoa</taxon>
        <taxon>Arthropoda</taxon>
        <taxon>Hexapoda</taxon>
        <taxon>Insecta</taxon>
        <taxon>Pterygota</taxon>
        <taxon>Neoptera</taxon>
        <taxon>Endopterygota</taxon>
        <taxon>Hymenoptera</taxon>
        <taxon>Apocrita</taxon>
        <taxon>Ichneumonoidea</taxon>
        <taxon>Braconidae</taxon>
        <taxon>Microgastrinae</taxon>
        <taxon>Cotesia</taxon>
    </lineage>
</organism>
<feature type="transmembrane region" description="Helical" evidence="5">
    <location>
        <begin position="439"/>
        <end position="460"/>
    </location>
</feature>
<feature type="domain" description="Major facilitator superfamily (MFS) profile" evidence="6">
    <location>
        <begin position="21"/>
        <end position="524"/>
    </location>
</feature>
<protein>
    <recommendedName>
        <fullName evidence="6">Major facilitator superfamily (MFS) profile domain-containing protein</fullName>
    </recommendedName>
</protein>
<dbReference type="CDD" id="cd17317">
    <property type="entry name" value="MFS_SLC22"/>
    <property type="match status" value="1"/>
</dbReference>
<dbReference type="GO" id="GO:0016020">
    <property type="term" value="C:membrane"/>
    <property type="evidence" value="ECO:0007669"/>
    <property type="project" value="UniProtKB-SubCell"/>
</dbReference>
<evidence type="ECO:0000256" key="3">
    <source>
        <dbReference type="ARBA" id="ARBA00022989"/>
    </source>
</evidence>
<dbReference type="InterPro" id="IPR036259">
    <property type="entry name" value="MFS_trans_sf"/>
</dbReference>
<feature type="transmembrane region" description="Helical" evidence="5">
    <location>
        <begin position="472"/>
        <end position="493"/>
    </location>
</feature>
<feature type="transmembrane region" description="Helical" evidence="5">
    <location>
        <begin position="380"/>
        <end position="401"/>
    </location>
</feature>
<evidence type="ECO:0000256" key="1">
    <source>
        <dbReference type="ARBA" id="ARBA00004141"/>
    </source>
</evidence>
<keyword evidence="3 5" id="KW-1133">Transmembrane helix</keyword>
<feature type="transmembrane region" description="Helical" evidence="5">
    <location>
        <begin position="408"/>
        <end position="427"/>
    </location>
</feature>
<dbReference type="GO" id="GO:0022857">
    <property type="term" value="F:transmembrane transporter activity"/>
    <property type="evidence" value="ECO:0007669"/>
    <property type="project" value="InterPro"/>
</dbReference>
<dbReference type="AlphaFoldDB" id="A0AAV7ILX7"/>
<dbReference type="Gene3D" id="1.20.1250.20">
    <property type="entry name" value="MFS general substrate transporter like domains"/>
    <property type="match status" value="1"/>
</dbReference>
<name>A0AAV7ILX7_COTGL</name>
<evidence type="ECO:0000256" key="5">
    <source>
        <dbReference type="SAM" id="Phobius"/>
    </source>
</evidence>
<dbReference type="Proteomes" id="UP000826195">
    <property type="component" value="Unassembled WGS sequence"/>
</dbReference>
<sequence length="583" mass="64112">MSNLEELMSHIGQFGKYQKFQFCLHAVSGLLAGLHMLTLITVAAVPDHKCIVPGLTDSLGLSDKSQLSWDNVPGVNLTYSNGTKLSNLPLNLDSCNYLINDTIKACDEWIYDTSNYKSSRGMEWNLVCSNKWKGAVAQSTYMLGVFTGAVTLGSLADKYGRKIIFCISGIGQLIFGVLVAFIPEYYTFLLIRFLYGIFGSSGAYITGFVLTMEMVGPSKRTFCGTMFQLLFSLGFVVVAFWGYVIKDRMWLQIVYGLHSLILIGHWWLMDESPRWLWTQGRPNEAVKIVQKAIKFNGDNTKLDVAKFVSKNLAKRNSRINQEDNNNVDGNNKKSSSGMIDLLRTPNLRKKFLNVCLNWFANAIVYYGLSLSSGNLEGNPYLMLALSGVVELPSYIFTVLVMDRLGRRFLVSVFMIVGGICCVVAASIPKNLSGGSEAVIGIVLFGKACIAISFAVIYNYTAELFPTVLRNTAIGVGSMCCRLSGALTPMLLLLDTLDPRVPATLFGGVALIAGFFGLFLPETAGHPMPETLEDGEKFGVGDTCFTTCLGKRYSDGDISLDGIGDDNNRQGDTFIECDVKNKDY</sequence>
<comment type="subcellular location">
    <subcellularLocation>
        <location evidence="1">Membrane</location>
        <topology evidence="1">Multi-pass membrane protein</topology>
    </subcellularLocation>
</comment>
<dbReference type="PANTHER" id="PTHR24064">
    <property type="entry name" value="SOLUTE CARRIER FAMILY 22 MEMBER"/>
    <property type="match status" value="1"/>
</dbReference>
<keyword evidence="4 5" id="KW-0472">Membrane</keyword>
<keyword evidence="2 5" id="KW-0812">Transmembrane</keyword>
<keyword evidence="8" id="KW-1185">Reference proteome</keyword>
<feature type="transmembrane region" description="Helical" evidence="5">
    <location>
        <begin position="139"/>
        <end position="156"/>
    </location>
</feature>
<reference evidence="7 8" key="1">
    <citation type="journal article" date="2021" name="J. Hered.">
        <title>A chromosome-level genome assembly of the parasitoid wasp, Cotesia glomerata (Hymenoptera: Braconidae).</title>
        <authorList>
            <person name="Pinto B.J."/>
            <person name="Weis J.J."/>
            <person name="Gamble T."/>
            <person name="Ode P.J."/>
            <person name="Paul R."/>
            <person name="Zaspel J.M."/>
        </authorList>
    </citation>
    <scope>NUCLEOTIDE SEQUENCE [LARGE SCALE GENOMIC DNA]</scope>
    <source>
        <strain evidence="7">CgM1</strain>
    </source>
</reference>
<evidence type="ECO:0000313" key="7">
    <source>
        <dbReference type="EMBL" id="KAH0553961.1"/>
    </source>
</evidence>
<evidence type="ECO:0000313" key="8">
    <source>
        <dbReference type="Proteomes" id="UP000826195"/>
    </source>
</evidence>
<proteinExistence type="predicted"/>